<proteinExistence type="predicted"/>
<accession>A0A6C0DHE1</accession>
<dbReference type="CDD" id="cd11301">
    <property type="entry name" value="Fut1_Fut2_like"/>
    <property type="match status" value="1"/>
</dbReference>
<evidence type="ECO:0000256" key="2">
    <source>
        <dbReference type="ARBA" id="ARBA00022679"/>
    </source>
</evidence>
<evidence type="ECO:0000313" key="3">
    <source>
        <dbReference type="EMBL" id="QHT16376.1"/>
    </source>
</evidence>
<sequence>MGGLGNQLFQIFAVLSYAINKKHDFQFINSEKLGEGSTTVRSTYWNSFFSKLSRCLFNEYPEFNVVFREDGFTYKDVPNHLFQKNTNIMLFGYFQSYKYFHENYKLISLILDIYEKQQEVLKHCSSKKLYNTNLLDNTISLHFRMGDYKKLPDHHPIMSYDYYKKSLHHITTNITYIPNVLYFCEDEDIESVEETITKLMTDFPDMTFERASNKLDDWQQLLLMSCCNHNIIANSSFSWWGAYLNSNKSKIVCYPSIWFGPAMANHDTRDLFPPEWMKIKVT</sequence>
<dbReference type="InterPro" id="IPR002516">
    <property type="entry name" value="Glyco_trans_11"/>
</dbReference>
<evidence type="ECO:0008006" key="4">
    <source>
        <dbReference type="Google" id="ProtNLM"/>
    </source>
</evidence>
<name>A0A6C0DHE1_9ZZZZ</name>
<dbReference type="AlphaFoldDB" id="A0A6C0DHE1"/>
<dbReference type="GO" id="GO:0016020">
    <property type="term" value="C:membrane"/>
    <property type="evidence" value="ECO:0007669"/>
    <property type="project" value="InterPro"/>
</dbReference>
<dbReference type="Pfam" id="PF01531">
    <property type="entry name" value="Glyco_transf_11"/>
    <property type="match status" value="1"/>
</dbReference>
<reference evidence="3" key="1">
    <citation type="journal article" date="2020" name="Nature">
        <title>Giant virus diversity and host interactions through global metagenomics.</title>
        <authorList>
            <person name="Schulz F."/>
            <person name="Roux S."/>
            <person name="Paez-Espino D."/>
            <person name="Jungbluth S."/>
            <person name="Walsh D.A."/>
            <person name="Denef V.J."/>
            <person name="McMahon K.D."/>
            <person name="Konstantinidis K.T."/>
            <person name="Eloe-Fadrosh E.A."/>
            <person name="Kyrpides N.C."/>
            <person name="Woyke T."/>
        </authorList>
    </citation>
    <scope>NUCLEOTIDE SEQUENCE</scope>
    <source>
        <strain evidence="3">GVMAG-M-3300023174-182</strain>
    </source>
</reference>
<keyword evidence="1" id="KW-0328">Glycosyltransferase</keyword>
<keyword evidence="2" id="KW-0808">Transferase</keyword>
<dbReference type="GO" id="GO:0005975">
    <property type="term" value="P:carbohydrate metabolic process"/>
    <property type="evidence" value="ECO:0007669"/>
    <property type="project" value="InterPro"/>
</dbReference>
<protein>
    <recommendedName>
        <fullName evidence="4">Alpha-1,2-fucosyltransferase</fullName>
    </recommendedName>
</protein>
<dbReference type="EMBL" id="MN739622">
    <property type="protein sequence ID" value="QHT16376.1"/>
    <property type="molecule type" value="Genomic_DNA"/>
</dbReference>
<evidence type="ECO:0000256" key="1">
    <source>
        <dbReference type="ARBA" id="ARBA00022676"/>
    </source>
</evidence>
<organism evidence="3">
    <name type="scientific">viral metagenome</name>
    <dbReference type="NCBI Taxonomy" id="1070528"/>
    <lineage>
        <taxon>unclassified sequences</taxon>
        <taxon>metagenomes</taxon>
        <taxon>organismal metagenomes</taxon>
    </lineage>
</organism>
<dbReference type="PANTHER" id="PTHR11927">
    <property type="entry name" value="GALACTOSIDE 2-L-FUCOSYLTRANSFERASE"/>
    <property type="match status" value="1"/>
</dbReference>
<dbReference type="GO" id="GO:0008107">
    <property type="term" value="F:galactoside 2-alpha-L-fucosyltransferase activity"/>
    <property type="evidence" value="ECO:0007669"/>
    <property type="project" value="InterPro"/>
</dbReference>
<dbReference type="PANTHER" id="PTHR11927:SF9">
    <property type="entry name" value="L-FUCOSYLTRANSFERASE"/>
    <property type="match status" value="1"/>
</dbReference>